<dbReference type="Proteomes" id="UP000215335">
    <property type="component" value="Unassembled WGS sequence"/>
</dbReference>
<reference evidence="1 2" key="1">
    <citation type="journal article" date="2017" name="Curr. Biol.">
        <title>The Evolution of Venom by Co-option of Single-Copy Genes.</title>
        <authorList>
            <person name="Martinson E.O."/>
            <person name="Mrinalini"/>
            <person name="Kelkar Y.D."/>
            <person name="Chang C.H."/>
            <person name="Werren J.H."/>
        </authorList>
    </citation>
    <scope>NUCLEOTIDE SEQUENCE [LARGE SCALE GENOMIC DNA]</scope>
    <source>
        <strain evidence="1 2">Alberta</strain>
        <tissue evidence="1">Whole body</tissue>
    </source>
</reference>
<proteinExistence type="predicted"/>
<evidence type="ECO:0000313" key="2">
    <source>
        <dbReference type="Proteomes" id="UP000215335"/>
    </source>
</evidence>
<accession>A0A232EK24</accession>
<evidence type="ECO:0000313" key="1">
    <source>
        <dbReference type="EMBL" id="OXU18716.1"/>
    </source>
</evidence>
<protein>
    <submittedName>
        <fullName evidence="1">Uncharacterized protein</fullName>
    </submittedName>
</protein>
<gene>
    <name evidence="1" type="ORF">TSAR_012753</name>
</gene>
<keyword evidence="2" id="KW-1185">Reference proteome</keyword>
<dbReference type="AlphaFoldDB" id="A0A232EK24"/>
<sequence length="166" mass="19639">MDPNVEHYYFESTLRTFNRINNGDISPEQFVHEISHATAYLSYFGQQQMFHRILECDNTHIYYELRKIELKNLPYLINFLTEAFLCPYSFGYFANILQKAKYQLRNSQPHLSNLFIKQLDILAIMVTLYQDVYDSAPECLDDAAKLADHLYYTNGPRHRPIISKSR</sequence>
<dbReference type="EMBL" id="NNAY01003884">
    <property type="protein sequence ID" value="OXU18716.1"/>
    <property type="molecule type" value="Genomic_DNA"/>
</dbReference>
<name>A0A232EK24_9HYME</name>
<organism evidence="1 2">
    <name type="scientific">Trichomalopsis sarcophagae</name>
    <dbReference type="NCBI Taxonomy" id="543379"/>
    <lineage>
        <taxon>Eukaryota</taxon>
        <taxon>Metazoa</taxon>
        <taxon>Ecdysozoa</taxon>
        <taxon>Arthropoda</taxon>
        <taxon>Hexapoda</taxon>
        <taxon>Insecta</taxon>
        <taxon>Pterygota</taxon>
        <taxon>Neoptera</taxon>
        <taxon>Endopterygota</taxon>
        <taxon>Hymenoptera</taxon>
        <taxon>Apocrita</taxon>
        <taxon>Proctotrupomorpha</taxon>
        <taxon>Chalcidoidea</taxon>
        <taxon>Pteromalidae</taxon>
        <taxon>Pteromalinae</taxon>
        <taxon>Trichomalopsis</taxon>
    </lineage>
</organism>
<comment type="caution">
    <text evidence="1">The sequence shown here is derived from an EMBL/GenBank/DDBJ whole genome shotgun (WGS) entry which is preliminary data.</text>
</comment>